<dbReference type="SMART" id="SM00825">
    <property type="entry name" value="PKS_KS"/>
    <property type="match status" value="1"/>
</dbReference>
<evidence type="ECO:0000313" key="15">
    <source>
        <dbReference type="EMBL" id="RJP82143.1"/>
    </source>
</evidence>
<dbReference type="EMBL" id="PTQV01000036">
    <property type="protein sequence ID" value="RJP82143.1"/>
    <property type="molecule type" value="Genomic_DNA"/>
</dbReference>
<evidence type="ECO:0000256" key="11">
    <source>
        <dbReference type="ARBA" id="ARBA00039445"/>
    </source>
</evidence>
<comment type="function">
    <text evidence="10">Proposed to synthesize NOD factor fatty acyl chain. Involved in the synthesis of a highly unsaturated fatty acid moiety, which forms part of a lipo-oligosaccharide that is responsible for host specificity.</text>
</comment>
<dbReference type="AlphaFoldDB" id="A0A3A4S2F0"/>
<comment type="similarity">
    <text evidence="2 13">Belongs to the thiolase-like superfamily. Beta-ketoacyl-ACP synthases family.</text>
</comment>
<dbReference type="PANTHER" id="PTHR11712">
    <property type="entry name" value="POLYKETIDE SYNTHASE-RELATED"/>
    <property type="match status" value="1"/>
</dbReference>
<gene>
    <name evidence="15" type="ORF">C5O68_06240</name>
</gene>
<evidence type="ECO:0000256" key="10">
    <source>
        <dbReference type="ARBA" id="ARBA00037576"/>
    </source>
</evidence>
<name>A0A3A4S2F0_9STRE</name>
<protein>
    <recommendedName>
        <fullName evidence="11">Nodulation protein E</fullName>
    </recommendedName>
    <alternativeName>
        <fullName evidence="12">Host-specificity of nodulation protein B</fullName>
    </alternativeName>
</protein>
<dbReference type="GO" id="GO:0005886">
    <property type="term" value="C:plasma membrane"/>
    <property type="evidence" value="ECO:0007669"/>
    <property type="project" value="UniProtKB-SubCell"/>
</dbReference>
<dbReference type="Pfam" id="PF02801">
    <property type="entry name" value="Ketoacyl-synt_C"/>
    <property type="match status" value="1"/>
</dbReference>
<keyword evidence="9" id="KW-0472">Membrane</keyword>
<dbReference type="PROSITE" id="PS52004">
    <property type="entry name" value="KS3_2"/>
    <property type="match status" value="1"/>
</dbReference>
<sequence>MKNKVVITGMGIESSIGSDIEEFWKNCLNGCIGTSLIEKDKLEIVNSNQEGQIKTFKSDLNTYGRSCKLLISAITEVLMDSGLDSQSLDSVFIGTTMGETTIDYTLPNSHSKRKNSKNLLRQNQLDNLICDALNELEINDVEVNLFCNACSGGNYALIAGFEGVRNGRINAVIIGGVDSFSTLAYYGFSRLNAIASDVCKPFDKNRDGMLVAEGVGCLLLESEEHALSRNAKIYAEVVGYGMSSDAYHINAPHPEGRGIECATQKALKYAGVNPNQVDYISAHGTGTVANDKIESKILGNIFGEKTPVSSVKSMLGHTMGAASAIESIVCCLAIRDSKIPPTVNHITEDSDCNINCVPNYYQNKEITYAMNNSYAFAGSNASVIFKKYSGG</sequence>
<dbReference type="InterPro" id="IPR014030">
    <property type="entry name" value="Ketoacyl_synth_N"/>
</dbReference>
<organism evidence="15 16">
    <name type="scientific">Streptococcus pseudopneumoniae</name>
    <dbReference type="NCBI Taxonomy" id="257758"/>
    <lineage>
        <taxon>Bacteria</taxon>
        <taxon>Bacillati</taxon>
        <taxon>Bacillota</taxon>
        <taxon>Bacilli</taxon>
        <taxon>Lactobacillales</taxon>
        <taxon>Streptococcaceae</taxon>
        <taxon>Streptococcus</taxon>
    </lineage>
</organism>
<reference evidence="16" key="1">
    <citation type="submission" date="2018-02" db="EMBL/GenBank/DDBJ databases">
        <authorList>
            <person name="Handem S."/>
        </authorList>
    </citation>
    <scope>NUCLEOTIDE SEQUENCE [LARGE SCALE GENOMIC DNA]</scope>
    <source>
        <strain evidence="16">Spain939</strain>
    </source>
</reference>
<dbReference type="InterPro" id="IPR000794">
    <property type="entry name" value="Beta-ketoacyl_synthase"/>
</dbReference>
<dbReference type="Pfam" id="PF00109">
    <property type="entry name" value="ketoacyl-synt"/>
    <property type="match status" value="1"/>
</dbReference>
<dbReference type="Gene3D" id="3.40.47.10">
    <property type="match status" value="1"/>
</dbReference>
<evidence type="ECO:0000256" key="8">
    <source>
        <dbReference type="ARBA" id="ARBA00022989"/>
    </source>
</evidence>
<dbReference type="CDD" id="cd00834">
    <property type="entry name" value="KAS_I_II"/>
    <property type="match status" value="1"/>
</dbReference>
<accession>A0A3A4S2F0</accession>
<keyword evidence="8" id="KW-1133">Transmembrane helix</keyword>
<keyword evidence="3" id="KW-0536">Nodulation</keyword>
<dbReference type="RefSeq" id="WP_119942741.1">
    <property type="nucleotide sequence ID" value="NZ_JACSYZ010000001.1"/>
</dbReference>
<keyword evidence="6 13" id="KW-0808">Transferase</keyword>
<dbReference type="SUPFAM" id="SSF53901">
    <property type="entry name" value="Thiolase-like"/>
    <property type="match status" value="2"/>
</dbReference>
<dbReference type="InterPro" id="IPR016039">
    <property type="entry name" value="Thiolase-like"/>
</dbReference>
<dbReference type="InterPro" id="IPR020841">
    <property type="entry name" value="PKS_Beta-ketoAc_synthase_dom"/>
</dbReference>
<evidence type="ECO:0000256" key="4">
    <source>
        <dbReference type="ARBA" id="ARBA00022475"/>
    </source>
</evidence>
<dbReference type="GO" id="GO:0006633">
    <property type="term" value="P:fatty acid biosynthetic process"/>
    <property type="evidence" value="ECO:0007669"/>
    <property type="project" value="TreeGrafter"/>
</dbReference>
<evidence type="ECO:0000256" key="12">
    <source>
        <dbReference type="ARBA" id="ARBA00041756"/>
    </source>
</evidence>
<evidence type="ECO:0000256" key="5">
    <source>
        <dbReference type="ARBA" id="ARBA00022519"/>
    </source>
</evidence>
<evidence type="ECO:0000259" key="14">
    <source>
        <dbReference type="PROSITE" id="PS52004"/>
    </source>
</evidence>
<evidence type="ECO:0000256" key="9">
    <source>
        <dbReference type="ARBA" id="ARBA00023136"/>
    </source>
</evidence>
<evidence type="ECO:0000256" key="2">
    <source>
        <dbReference type="ARBA" id="ARBA00008467"/>
    </source>
</evidence>
<proteinExistence type="inferred from homology"/>
<dbReference type="InterPro" id="IPR014031">
    <property type="entry name" value="Ketoacyl_synth_C"/>
</dbReference>
<keyword evidence="4" id="KW-1003">Cell membrane</keyword>
<comment type="caution">
    <text evidence="15">The sequence shown here is derived from an EMBL/GenBank/DDBJ whole genome shotgun (WGS) entry which is preliminary data.</text>
</comment>
<comment type="subcellular location">
    <subcellularLocation>
        <location evidence="1">Cell inner membrane</location>
    </subcellularLocation>
</comment>
<feature type="domain" description="Ketosynthase family 3 (KS3)" evidence="14">
    <location>
        <begin position="2"/>
        <end position="387"/>
    </location>
</feature>
<evidence type="ECO:0000256" key="1">
    <source>
        <dbReference type="ARBA" id="ARBA00004533"/>
    </source>
</evidence>
<evidence type="ECO:0000256" key="13">
    <source>
        <dbReference type="RuleBase" id="RU003694"/>
    </source>
</evidence>
<evidence type="ECO:0000256" key="6">
    <source>
        <dbReference type="ARBA" id="ARBA00022679"/>
    </source>
</evidence>
<evidence type="ECO:0000256" key="3">
    <source>
        <dbReference type="ARBA" id="ARBA00022458"/>
    </source>
</evidence>
<evidence type="ECO:0000313" key="16">
    <source>
        <dbReference type="Proteomes" id="UP000266144"/>
    </source>
</evidence>
<evidence type="ECO:0000256" key="7">
    <source>
        <dbReference type="ARBA" id="ARBA00022692"/>
    </source>
</evidence>
<keyword evidence="5" id="KW-0997">Cell inner membrane</keyword>
<dbReference type="GO" id="GO:0004315">
    <property type="term" value="F:3-oxoacyl-[acyl-carrier-protein] synthase activity"/>
    <property type="evidence" value="ECO:0007669"/>
    <property type="project" value="TreeGrafter"/>
</dbReference>
<dbReference type="Proteomes" id="UP000266144">
    <property type="component" value="Unassembled WGS sequence"/>
</dbReference>
<keyword evidence="7" id="KW-0812">Transmembrane</keyword>
<dbReference type="PANTHER" id="PTHR11712:SF352">
    <property type="entry name" value="3-OXOACYL-[ACYL-CARRIER-PROTEIN] SYNTHASE"/>
    <property type="match status" value="1"/>
</dbReference>